<name>A0A2K3K461_TRIPR</name>
<protein>
    <submittedName>
        <fullName evidence="1">Uncharacterized protein</fullName>
    </submittedName>
</protein>
<organism evidence="1 2">
    <name type="scientific">Trifolium pratense</name>
    <name type="common">Red clover</name>
    <dbReference type="NCBI Taxonomy" id="57577"/>
    <lineage>
        <taxon>Eukaryota</taxon>
        <taxon>Viridiplantae</taxon>
        <taxon>Streptophyta</taxon>
        <taxon>Embryophyta</taxon>
        <taxon>Tracheophyta</taxon>
        <taxon>Spermatophyta</taxon>
        <taxon>Magnoliopsida</taxon>
        <taxon>eudicotyledons</taxon>
        <taxon>Gunneridae</taxon>
        <taxon>Pentapetalae</taxon>
        <taxon>rosids</taxon>
        <taxon>fabids</taxon>
        <taxon>Fabales</taxon>
        <taxon>Fabaceae</taxon>
        <taxon>Papilionoideae</taxon>
        <taxon>50 kb inversion clade</taxon>
        <taxon>NPAAA clade</taxon>
        <taxon>Hologalegina</taxon>
        <taxon>IRL clade</taxon>
        <taxon>Trifolieae</taxon>
        <taxon>Trifolium</taxon>
    </lineage>
</organism>
<accession>A0A2K3K461</accession>
<sequence>MTSSNFTASDVVLNPHVFHDLEILRAWKDNE</sequence>
<proteinExistence type="predicted"/>
<gene>
    <name evidence="1" type="ORF">L195_g060477</name>
</gene>
<dbReference type="AlphaFoldDB" id="A0A2K3K461"/>
<reference evidence="1 2" key="2">
    <citation type="journal article" date="2017" name="Front. Plant Sci.">
        <title>Gene Classification and Mining of Molecular Markers Useful in Red Clover (Trifolium pratense) Breeding.</title>
        <authorList>
            <person name="Istvanek J."/>
            <person name="Dluhosova J."/>
            <person name="Dluhos P."/>
            <person name="Patkova L."/>
            <person name="Nedelnik J."/>
            <person name="Repkova J."/>
        </authorList>
    </citation>
    <scope>NUCLEOTIDE SEQUENCE [LARGE SCALE GENOMIC DNA]</scope>
    <source>
        <strain evidence="2">cv. Tatra</strain>
        <tissue evidence="1">Young leaves</tissue>
    </source>
</reference>
<dbReference type="Proteomes" id="UP000236291">
    <property type="component" value="Unassembled WGS sequence"/>
</dbReference>
<comment type="caution">
    <text evidence="1">The sequence shown here is derived from an EMBL/GenBank/DDBJ whole genome shotgun (WGS) entry which is preliminary data.</text>
</comment>
<feature type="non-terminal residue" evidence="1">
    <location>
        <position position="31"/>
    </location>
</feature>
<reference evidence="1 2" key="1">
    <citation type="journal article" date="2014" name="Am. J. Bot.">
        <title>Genome assembly and annotation for red clover (Trifolium pratense; Fabaceae).</title>
        <authorList>
            <person name="Istvanek J."/>
            <person name="Jaros M."/>
            <person name="Krenek A."/>
            <person name="Repkova J."/>
        </authorList>
    </citation>
    <scope>NUCLEOTIDE SEQUENCE [LARGE SCALE GENOMIC DNA]</scope>
    <source>
        <strain evidence="2">cv. Tatra</strain>
        <tissue evidence="1">Young leaves</tissue>
    </source>
</reference>
<dbReference type="EMBL" id="ASHM01139792">
    <property type="protein sequence ID" value="PNX61052.1"/>
    <property type="molecule type" value="Genomic_DNA"/>
</dbReference>
<evidence type="ECO:0000313" key="2">
    <source>
        <dbReference type="Proteomes" id="UP000236291"/>
    </source>
</evidence>
<evidence type="ECO:0000313" key="1">
    <source>
        <dbReference type="EMBL" id="PNX61052.1"/>
    </source>
</evidence>